<dbReference type="Proteomes" id="UP000674938">
    <property type="component" value="Unassembled WGS sequence"/>
</dbReference>
<gene>
    <name evidence="1" type="ORF">I6N95_17885</name>
</gene>
<dbReference type="EMBL" id="JAEEGA010000013">
    <property type="protein sequence ID" value="MBP1042890.1"/>
    <property type="molecule type" value="Genomic_DNA"/>
</dbReference>
<dbReference type="RefSeq" id="WP_209530558.1">
    <property type="nucleotide sequence ID" value="NZ_JAEEGA010000013.1"/>
</dbReference>
<evidence type="ECO:0000313" key="1">
    <source>
        <dbReference type="EMBL" id="MBP1042890.1"/>
    </source>
</evidence>
<evidence type="ECO:0000313" key="2">
    <source>
        <dbReference type="Proteomes" id="UP000674938"/>
    </source>
</evidence>
<comment type="caution">
    <text evidence="1">The sequence shown here is derived from an EMBL/GenBank/DDBJ whole genome shotgun (WGS) entry which is preliminary data.</text>
</comment>
<keyword evidence="2" id="KW-1185">Reference proteome</keyword>
<name>A0A940P895_9ENTE</name>
<proteinExistence type="predicted"/>
<accession>A0A940P895</accession>
<protein>
    <recommendedName>
        <fullName evidence="3">Rpn family recombination-promoting nuclease/putative transposase</fullName>
    </recommendedName>
</protein>
<reference evidence="1" key="1">
    <citation type="submission" date="2020-12" db="EMBL/GenBank/DDBJ databases">
        <title>Vagococcus allomyrinae sp. nov. and Enterococcus lavae sp. nov., isolated from the larvae of Allomyrina dichotoma.</title>
        <authorList>
            <person name="Lee S.D."/>
        </authorList>
    </citation>
    <scope>NUCLEOTIDE SEQUENCE</scope>
    <source>
        <strain evidence="1">BWB3-3</strain>
    </source>
</reference>
<organism evidence="1 2">
    <name type="scientific">Vagococcus allomyrinae</name>
    <dbReference type="NCBI Taxonomy" id="2794353"/>
    <lineage>
        <taxon>Bacteria</taxon>
        <taxon>Bacillati</taxon>
        <taxon>Bacillota</taxon>
        <taxon>Bacilli</taxon>
        <taxon>Lactobacillales</taxon>
        <taxon>Enterococcaceae</taxon>
        <taxon>Vagococcus</taxon>
    </lineage>
</organism>
<evidence type="ECO:0008006" key="3">
    <source>
        <dbReference type="Google" id="ProtNLM"/>
    </source>
</evidence>
<dbReference type="AlphaFoldDB" id="A0A940P895"/>
<sequence>MVEQMQKQQDILKAQLSSSRHDGIKEGIAQGQKQERTAIAKGLLIKGYELKEIQELTKLTLEELAVLQKELTE</sequence>